<name>A0A1I7WQU4_HETBA</name>
<keyword evidence="1" id="KW-1185">Reference proteome</keyword>
<evidence type="ECO:0000313" key="2">
    <source>
        <dbReference type="WBParaSite" id="Hba_07555"/>
    </source>
</evidence>
<dbReference type="WBParaSite" id="Hba_07555">
    <property type="protein sequence ID" value="Hba_07555"/>
    <property type="gene ID" value="Hba_07555"/>
</dbReference>
<accession>A0A1I7WQU4</accession>
<organism evidence="1 2">
    <name type="scientific">Heterorhabditis bacteriophora</name>
    <name type="common">Entomopathogenic nematode worm</name>
    <dbReference type="NCBI Taxonomy" id="37862"/>
    <lineage>
        <taxon>Eukaryota</taxon>
        <taxon>Metazoa</taxon>
        <taxon>Ecdysozoa</taxon>
        <taxon>Nematoda</taxon>
        <taxon>Chromadorea</taxon>
        <taxon>Rhabditida</taxon>
        <taxon>Rhabditina</taxon>
        <taxon>Rhabditomorpha</taxon>
        <taxon>Strongyloidea</taxon>
        <taxon>Heterorhabditidae</taxon>
        <taxon>Heterorhabditis</taxon>
    </lineage>
</organism>
<protein>
    <submittedName>
        <fullName evidence="2">AMP-binding_C domain-containing protein</fullName>
    </submittedName>
</protein>
<proteinExistence type="predicted"/>
<sequence length="116" mass="12928">MIDGENRLFVGGPVEDIININGIMRINIYIYIYIYIAIAKLHDELTAGIVLKENEHLPSVEDLIGILKGCGMDNIPLNRIVLVNCIPRSGTGKLIRSDILFLLKSEDSFVENESSL</sequence>
<evidence type="ECO:0000313" key="1">
    <source>
        <dbReference type="Proteomes" id="UP000095283"/>
    </source>
</evidence>
<dbReference type="AlphaFoldDB" id="A0A1I7WQU4"/>
<reference evidence="2" key="1">
    <citation type="submission" date="2016-11" db="UniProtKB">
        <authorList>
            <consortium name="WormBaseParasite"/>
        </authorList>
    </citation>
    <scope>IDENTIFICATION</scope>
</reference>
<dbReference type="Proteomes" id="UP000095283">
    <property type="component" value="Unplaced"/>
</dbReference>